<feature type="binding site" evidence="4">
    <location>
        <position position="10"/>
    </location>
    <ligand>
        <name>Mg(2+)</name>
        <dbReference type="ChEBI" id="CHEBI:18420"/>
    </ligand>
</feature>
<dbReference type="eggNOG" id="COG0637">
    <property type="taxonomic scope" value="Bacteria"/>
</dbReference>
<feature type="binding site" evidence="3">
    <location>
        <begin position="8"/>
        <end position="10"/>
    </location>
    <ligand>
        <name>substrate</name>
    </ligand>
</feature>
<evidence type="ECO:0000256" key="3">
    <source>
        <dbReference type="PIRSR" id="PIRSR610972-2"/>
    </source>
</evidence>
<dbReference type="InterPro" id="IPR010972">
    <property type="entry name" value="Beta-PGM"/>
</dbReference>
<dbReference type="Proteomes" id="UP000027946">
    <property type="component" value="Unassembled WGS sequence"/>
</dbReference>
<dbReference type="CDD" id="cd02598">
    <property type="entry name" value="HAD_BPGM"/>
    <property type="match status" value="1"/>
</dbReference>
<feature type="binding site" evidence="3">
    <location>
        <position position="51"/>
    </location>
    <ligand>
        <name>substrate</name>
    </ligand>
</feature>
<feature type="active site" description="Nucleophile" evidence="2">
    <location>
        <position position="8"/>
    </location>
</feature>
<evidence type="ECO:0000256" key="1">
    <source>
        <dbReference type="ARBA" id="ARBA00006171"/>
    </source>
</evidence>
<feature type="binding site" evidence="3">
    <location>
        <position position="144"/>
    </location>
    <ligand>
        <name>substrate</name>
    </ligand>
</feature>
<dbReference type="InterPro" id="IPR023214">
    <property type="entry name" value="HAD_sf"/>
</dbReference>
<dbReference type="NCBIfam" id="TIGR02009">
    <property type="entry name" value="PGMB-YQAB-SF"/>
    <property type="match status" value="1"/>
</dbReference>
<feature type="site" description="Important for catalytic activity and assists the phosphoryl transfer reaction to Asp8 by balancing charge and orienting the reacting groups" evidence="5">
    <location>
        <position position="144"/>
    </location>
</feature>
<reference evidence="6 7" key="1">
    <citation type="submission" date="2014-03" db="EMBL/GenBank/DDBJ databases">
        <title>Genome sequence of Clostridium litorale W6, DSM 5388.</title>
        <authorList>
            <person name="Poehlein A."/>
            <person name="Jagirdar A."/>
            <person name="Khonsari B."/>
            <person name="Chibani C.M."/>
            <person name="Gutierrez Gutierrez D.A."/>
            <person name="Davydova E."/>
            <person name="Alghaithi H.S."/>
            <person name="Nair K.P."/>
            <person name="Dhamotharan K."/>
            <person name="Chandran L."/>
            <person name="G W."/>
            <person name="Daniel R."/>
        </authorList>
    </citation>
    <scope>NUCLEOTIDE SEQUENCE [LARGE SCALE GENOMIC DNA]</scope>
    <source>
        <strain evidence="6 7">W6</strain>
    </source>
</reference>
<feature type="active site" description="Proton donor/acceptor" evidence="2">
    <location>
        <position position="10"/>
    </location>
</feature>
<dbReference type="Gene3D" id="1.10.150.240">
    <property type="entry name" value="Putative phosphatase, domain 2"/>
    <property type="match status" value="1"/>
</dbReference>
<dbReference type="EMBL" id="JJMM01000004">
    <property type="protein sequence ID" value="KDR96229.1"/>
    <property type="molecule type" value="Genomic_DNA"/>
</dbReference>
<feature type="binding site" evidence="4">
    <location>
        <position position="169"/>
    </location>
    <ligand>
        <name>Mg(2+)</name>
        <dbReference type="ChEBI" id="CHEBI:18420"/>
    </ligand>
</feature>
<comment type="cofactor">
    <cofactor evidence="4">
        <name>Mg(2+)</name>
        <dbReference type="ChEBI" id="CHEBI:18420"/>
    </cofactor>
    <text evidence="4">Binds 2 magnesium ions per subunit.</text>
</comment>
<feature type="binding site" evidence="4">
    <location>
        <position position="8"/>
    </location>
    <ligand>
        <name>Mg(2+)</name>
        <dbReference type="ChEBI" id="CHEBI:18420"/>
    </ligand>
</feature>
<dbReference type="InterPro" id="IPR006439">
    <property type="entry name" value="HAD-SF_hydro_IA"/>
</dbReference>
<evidence type="ECO:0000313" key="7">
    <source>
        <dbReference type="Proteomes" id="UP000027946"/>
    </source>
</evidence>
<keyword evidence="6" id="KW-0413">Isomerase</keyword>
<dbReference type="PANTHER" id="PTHR18901:SF38">
    <property type="entry name" value="PSEUDOURIDINE-5'-PHOSPHATASE"/>
    <property type="match status" value="1"/>
</dbReference>
<feature type="site" description="Important for catalytic activity and assists the phosphoryl transfer reaction to Asp8 by balancing charge and orienting the reacting groups" evidence="5">
    <location>
        <position position="113"/>
    </location>
</feature>
<dbReference type="GO" id="GO:0000287">
    <property type="term" value="F:magnesium ion binding"/>
    <property type="evidence" value="ECO:0007669"/>
    <property type="project" value="InterPro"/>
</dbReference>
<dbReference type="InterPro" id="IPR010976">
    <property type="entry name" value="B-phosphoglucomutase_hydrolase"/>
</dbReference>
<comment type="similarity">
    <text evidence="1">Belongs to the HAD-like hydrolase superfamily. CbbY/CbbZ/Gph/YieH family.</text>
</comment>
<proteinExistence type="inferred from homology"/>
<dbReference type="SUPFAM" id="SSF56784">
    <property type="entry name" value="HAD-like"/>
    <property type="match status" value="1"/>
</dbReference>
<feature type="binding site" evidence="3">
    <location>
        <position position="24"/>
    </location>
    <ligand>
        <name>substrate</name>
    </ligand>
</feature>
<dbReference type="InterPro" id="IPR023198">
    <property type="entry name" value="PGP-like_dom2"/>
</dbReference>
<evidence type="ECO:0000256" key="5">
    <source>
        <dbReference type="PIRSR" id="PIRSR610972-4"/>
    </source>
</evidence>
<dbReference type="NCBIfam" id="TIGR01990">
    <property type="entry name" value="bPGM"/>
    <property type="match status" value="1"/>
</dbReference>
<keyword evidence="4" id="KW-0460">Magnesium</keyword>
<accession>A0A069RGS3</accession>
<protein>
    <submittedName>
        <fullName evidence="6">Beta-phosphoglucomutase PgmB</fullName>
        <ecNumber evidence="6">5.4.2.6</ecNumber>
    </submittedName>
</protein>
<dbReference type="RefSeq" id="WP_052635907.1">
    <property type="nucleotide sequence ID" value="NZ_FSRH01000009.1"/>
</dbReference>
<dbReference type="STRING" id="1121324.CLIT_4c00660"/>
<dbReference type="EC" id="5.4.2.6" evidence="6"/>
<organism evidence="6 7">
    <name type="scientific">Peptoclostridium litorale DSM 5388</name>
    <dbReference type="NCBI Taxonomy" id="1121324"/>
    <lineage>
        <taxon>Bacteria</taxon>
        <taxon>Bacillati</taxon>
        <taxon>Bacillota</taxon>
        <taxon>Clostridia</taxon>
        <taxon>Peptostreptococcales</taxon>
        <taxon>Peptoclostridiaceae</taxon>
        <taxon>Peptoclostridium</taxon>
    </lineage>
</organism>
<feature type="binding site" evidence="3">
    <location>
        <position position="75"/>
    </location>
    <ligand>
        <name>substrate</name>
    </ligand>
</feature>
<dbReference type="Gene3D" id="3.40.50.1000">
    <property type="entry name" value="HAD superfamily/HAD-like"/>
    <property type="match status" value="1"/>
</dbReference>
<name>A0A069RGS3_PEPLI</name>
<feature type="binding site" evidence="4">
    <location>
        <position position="168"/>
    </location>
    <ligand>
        <name>Mg(2+)</name>
        <dbReference type="ChEBI" id="CHEBI:18420"/>
    </ligand>
</feature>
<keyword evidence="7" id="KW-1185">Reference proteome</keyword>
<dbReference type="GO" id="GO:0005975">
    <property type="term" value="P:carbohydrate metabolic process"/>
    <property type="evidence" value="ECO:0007669"/>
    <property type="project" value="InterPro"/>
</dbReference>
<keyword evidence="4" id="KW-0479">Metal-binding</keyword>
<dbReference type="InterPro" id="IPR041492">
    <property type="entry name" value="HAD_2"/>
</dbReference>
<dbReference type="NCBIfam" id="TIGR01509">
    <property type="entry name" value="HAD-SF-IA-v3"/>
    <property type="match status" value="1"/>
</dbReference>
<feature type="binding site" evidence="3">
    <location>
        <begin position="113"/>
        <end position="117"/>
    </location>
    <ligand>
        <name>substrate</name>
    </ligand>
</feature>
<evidence type="ECO:0000313" key="6">
    <source>
        <dbReference type="EMBL" id="KDR96229.1"/>
    </source>
</evidence>
<evidence type="ECO:0000256" key="4">
    <source>
        <dbReference type="PIRSR" id="PIRSR610972-3"/>
    </source>
</evidence>
<feature type="binding site" evidence="3">
    <location>
        <begin position="43"/>
        <end position="48"/>
    </location>
    <ligand>
        <name>substrate</name>
    </ligand>
</feature>
<dbReference type="InterPro" id="IPR036412">
    <property type="entry name" value="HAD-like_sf"/>
</dbReference>
<dbReference type="Pfam" id="PF13419">
    <property type="entry name" value="HAD_2"/>
    <property type="match status" value="1"/>
</dbReference>
<gene>
    <name evidence="6" type="primary">pgmB</name>
    <name evidence="6" type="ORF">CLIT_4c00660</name>
</gene>
<dbReference type="SFLD" id="SFLDS00003">
    <property type="entry name" value="Haloacid_Dehalogenase"/>
    <property type="match status" value="1"/>
</dbReference>
<comment type="caution">
    <text evidence="6">The sequence shown here is derived from an EMBL/GenBank/DDBJ whole genome shotgun (WGS) entry which is preliminary data.</text>
</comment>
<dbReference type="OrthoDB" id="9797743at2"/>
<dbReference type="GO" id="GO:0008801">
    <property type="term" value="F:beta-phosphoglucomutase activity"/>
    <property type="evidence" value="ECO:0007669"/>
    <property type="project" value="UniProtKB-EC"/>
</dbReference>
<dbReference type="AlphaFoldDB" id="A0A069RGS3"/>
<evidence type="ECO:0000256" key="2">
    <source>
        <dbReference type="PIRSR" id="PIRSR610972-1"/>
    </source>
</evidence>
<dbReference type="PANTHER" id="PTHR18901">
    <property type="entry name" value="2-DEOXYGLUCOSE-6-PHOSPHATE PHOSPHATASE 2"/>
    <property type="match status" value="1"/>
</dbReference>
<sequence>MIKACIFDLDGVVVYTDQYHYQAWKKLANHMGYDLTPFENLMLKGLSRRDSLDTLLEMKGIRACENEKLMLSELKNKWYRRLLKDIDMSAVAKGAEDLIHDLRSAGMKTALASSSKNAGIVVKKLRLEGLFDVIVDGNMVSASKPDPEIFVKCAGMLKVDPNKCIVFEDAQSGIDAAKSAGMHTVAICEETSLKGADISVKTISNVSSNEIIKFNSNNQN</sequence>
<dbReference type="SFLD" id="SFLDG01129">
    <property type="entry name" value="C1.5:_HAD__Beta-PGM__Phosphata"/>
    <property type="match status" value="1"/>
</dbReference>
<dbReference type="PRINTS" id="PR00413">
    <property type="entry name" value="HADHALOGNASE"/>
</dbReference>
<dbReference type="SFLD" id="SFLDG01135">
    <property type="entry name" value="C1.5.6:_HAD__Beta-PGM__Phospha"/>
    <property type="match status" value="1"/>
</dbReference>